<feature type="compositionally biased region" description="Acidic residues" evidence="1">
    <location>
        <begin position="110"/>
        <end position="120"/>
    </location>
</feature>
<protein>
    <submittedName>
        <fullName evidence="2">Uncharacterized protein</fullName>
    </submittedName>
</protein>
<dbReference type="Proteomes" id="UP000540556">
    <property type="component" value="Unassembled WGS sequence"/>
</dbReference>
<dbReference type="EMBL" id="JABEQK010000005">
    <property type="protein sequence ID" value="MBB2205155.1"/>
    <property type="molecule type" value="Genomic_DNA"/>
</dbReference>
<comment type="caution">
    <text evidence="2">The sequence shown here is derived from an EMBL/GenBank/DDBJ whole genome shotgun (WGS) entry which is preliminary data.</text>
</comment>
<dbReference type="RefSeq" id="WP_182949703.1">
    <property type="nucleotide sequence ID" value="NZ_JABEQK010000005.1"/>
</dbReference>
<feature type="compositionally biased region" description="Polar residues" evidence="1">
    <location>
        <begin position="80"/>
        <end position="95"/>
    </location>
</feature>
<evidence type="ECO:0000313" key="2">
    <source>
        <dbReference type="EMBL" id="MBB2205155.1"/>
    </source>
</evidence>
<name>A0A7W4KE43_9PROT</name>
<dbReference type="AlphaFoldDB" id="A0A7W4KE43"/>
<gene>
    <name evidence="2" type="ORF">HLH27_09015</name>
</gene>
<proteinExistence type="predicted"/>
<feature type="compositionally biased region" description="Polar residues" evidence="1">
    <location>
        <begin position="129"/>
        <end position="138"/>
    </location>
</feature>
<accession>A0A7W4KE43</accession>
<evidence type="ECO:0000256" key="1">
    <source>
        <dbReference type="SAM" id="MobiDB-lite"/>
    </source>
</evidence>
<keyword evidence="3" id="KW-1185">Reference proteome</keyword>
<evidence type="ECO:0000313" key="3">
    <source>
        <dbReference type="Proteomes" id="UP000540556"/>
    </source>
</evidence>
<reference evidence="2 3" key="1">
    <citation type="submission" date="2020-04" db="EMBL/GenBank/DDBJ databases">
        <title>Description of novel Gluconacetobacter.</title>
        <authorList>
            <person name="Sombolestani A."/>
        </authorList>
    </citation>
    <scope>NUCLEOTIDE SEQUENCE [LARGE SCALE GENOMIC DNA]</scope>
    <source>
        <strain evidence="2 3">LMG 27800</strain>
    </source>
</reference>
<feature type="region of interest" description="Disordered" evidence="1">
    <location>
        <begin position="36"/>
        <end position="138"/>
    </location>
</feature>
<sequence>MARNELHEPIITRLGACIKSPAWGRLTAAMHHQSGAMSMKEAASQAPLAGRRRDHHMADRSANNPAMGRWGCVHAPTGRARQTGSVIMSNDTKPTPQNPDEKKPARPPTEQEDANLDEELKESFPASDPPSSGHATAH</sequence>
<organism evidence="2 3">
    <name type="scientific">Gluconacetobacter takamatsuzukensis</name>
    <dbReference type="NCBI Taxonomy" id="1286190"/>
    <lineage>
        <taxon>Bacteria</taxon>
        <taxon>Pseudomonadati</taxon>
        <taxon>Pseudomonadota</taxon>
        <taxon>Alphaproteobacteria</taxon>
        <taxon>Acetobacterales</taxon>
        <taxon>Acetobacteraceae</taxon>
        <taxon>Gluconacetobacter</taxon>
    </lineage>
</organism>